<evidence type="ECO:0000256" key="7">
    <source>
        <dbReference type="PROSITE-ProRule" id="PRU00175"/>
    </source>
</evidence>
<dbReference type="GO" id="GO:0016567">
    <property type="term" value="P:protein ubiquitination"/>
    <property type="evidence" value="ECO:0007669"/>
    <property type="project" value="InterPro"/>
</dbReference>
<keyword evidence="11" id="KW-1185">Reference proteome</keyword>
<dbReference type="EMBL" id="KV423929">
    <property type="protein sequence ID" value="KZT60606.1"/>
    <property type="molecule type" value="Genomic_DNA"/>
</dbReference>
<dbReference type="STRING" id="1353952.A0A165II85"/>
<dbReference type="SUPFAM" id="SSF57850">
    <property type="entry name" value="RING/U-box"/>
    <property type="match status" value="2"/>
</dbReference>
<gene>
    <name evidence="10" type="ORF">CALCODRAFT_465174</name>
</gene>
<feature type="domain" description="RING-type" evidence="9">
    <location>
        <begin position="36"/>
        <end position="252"/>
    </location>
</feature>
<dbReference type="GO" id="GO:0008270">
    <property type="term" value="F:zinc ion binding"/>
    <property type="evidence" value="ECO:0007669"/>
    <property type="project" value="UniProtKB-KW"/>
</dbReference>
<sequence>MMLSDESDAIGHLWRLWQDYSSSEGAINGQIFGVSEVFRCGICLEDEDYNIAIRLDCGHEFCSDSLIGTISSRVQEGMLPIPCPSCSASDPDTRNYISLDAAKTFDLPEEVIQRWERSEVEAFAVFITCRRCGQSGMIDRTDFLAEDQISCPFGECDNRWCRNCEHPVVYGQTHTCDGTFELAQTMEQNGWKMCPGGCGARIERSEGCDHITCIAPGCYAHFCYRCGALIIRSQDQNEVSEAVRVHYKTCAT</sequence>
<keyword evidence="1" id="KW-0808">Transferase</keyword>
<evidence type="ECO:0000313" key="10">
    <source>
        <dbReference type="EMBL" id="KZT60606.1"/>
    </source>
</evidence>
<evidence type="ECO:0000256" key="1">
    <source>
        <dbReference type="ARBA" id="ARBA00022679"/>
    </source>
</evidence>
<accession>A0A165II85</accession>
<dbReference type="Gene3D" id="1.20.120.1750">
    <property type="match status" value="1"/>
</dbReference>
<keyword evidence="5" id="KW-0833">Ubl conjugation pathway</keyword>
<keyword evidence="6" id="KW-0862">Zinc</keyword>
<feature type="domain" description="RING-type" evidence="8">
    <location>
        <begin position="40"/>
        <end position="87"/>
    </location>
</feature>
<dbReference type="PROSITE" id="PS50089">
    <property type="entry name" value="ZF_RING_2"/>
    <property type="match status" value="1"/>
</dbReference>
<name>A0A165II85_9BASI</name>
<evidence type="ECO:0000256" key="6">
    <source>
        <dbReference type="ARBA" id="ARBA00022833"/>
    </source>
</evidence>
<organism evidence="10 11">
    <name type="scientific">Calocera cornea HHB12733</name>
    <dbReference type="NCBI Taxonomy" id="1353952"/>
    <lineage>
        <taxon>Eukaryota</taxon>
        <taxon>Fungi</taxon>
        <taxon>Dikarya</taxon>
        <taxon>Basidiomycota</taxon>
        <taxon>Agaricomycotina</taxon>
        <taxon>Dacrymycetes</taxon>
        <taxon>Dacrymycetales</taxon>
        <taxon>Dacrymycetaceae</taxon>
        <taxon>Calocera</taxon>
    </lineage>
</organism>
<evidence type="ECO:0000256" key="4">
    <source>
        <dbReference type="ARBA" id="ARBA00022771"/>
    </source>
</evidence>
<evidence type="ECO:0000313" key="11">
    <source>
        <dbReference type="Proteomes" id="UP000076842"/>
    </source>
</evidence>
<reference evidence="10 11" key="1">
    <citation type="journal article" date="2016" name="Mol. Biol. Evol.">
        <title>Comparative Genomics of Early-Diverging Mushroom-Forming Fungi Provides Insights into the Origins of Lignocellulose Decay Capabilities.</title>
        <authorList>
            <person name="Nagy L.G."/>
            <person name="Riley R."/>
            <person name="Tritt A."/>
            <person name="Adam C."/>
            <person name="Daum C."/>
            <person name="Floudas D."/>
            <person name="Sun H."/>
            <person name="Yadav J.S."/>
            <person name="Pangilinan J."/>
            <person name="Larsson K.H."/>
            <person name="Matsuura K."/>
            <person name="Barry K."/>
            <person name="Labutti K."/>
            <person name="Kuo R."/>
            <person name="Ohm R.A."/>
            <person name="Bhattacharya S.S."/>
            <person name="Shirouzu T."/>
            <person name="Yoshinaga Y."/>
            <person name="Martin F.M."/>
            <person name="Grigoriev I.V."/>
            <person name="Hibbett D.S."/>
        </authorList>
    </citation>
    <scope>NUCLEOTIDE SEQUENCE [LARGE SCALE GENOMIC DNA]</scope>
    <source>
        <strain evidence="10 11">HHB12733</strain>
    </source>
</reference>
<evidence type="ECO:0000256" key="2">
    <source>
        <dbReference type="ARBA" id="ARBA00022723"/>
    </source>
</evidence>
<evidence type="ECO:0000259" key="8">
    <source>
        <dbReference type="PROSITE" id="PS50089"/>
    </source>
</evidence>
<dbReference type="InParanoid" id="A0A165II85"/>
<dbReference type="OrthoDB" id="1431934at2759"/>
<evidence type="ECO:0000256" key="5">
    <source>
        <dbReference type="ARBA" id="ARBA00022786"/>
    </source>
</evidence>
<evidence type="ECO:0000259" key="9">
    <source>
        <dbReference type="PROSITE" id="PS51873"/>
    </source>
</evidence>
<dbReference type="AlphaFoldDB" id="A0A165II85"/>
<keyword evidence="4 7" id="KW-0863">Zinc-finger</keyword>
<dbReference type="GO" id="GO:0004842">
    <property type="term" value="F:ubiquitin-protein transferase activity"/>
    <property type="evidence" value="ECO:0007669"/>
    <property type="project" value="InterPro"/>
</dbReference>
<dbReference type="InterPro" id="IPR044066">
    <property type="entry name" value="TRIAD_supradom"/>
</dbReference>
<keyword evidence="2" id="KW-0479">Metal-binding</keyword>
<dbReference type="InterPro" id="IPR031127">
    <property type="entry name" value="E3_UB_ligase_RBR"/>
</dbReference>
<dbReference type="PROSITE" id="PS51873">
    <property type="entry name" value="TRIAD"/>
    <property type="match status" value="1"/>
</dbReference>
<dbReference type="CDD" id="cd22584">
    <property type="entry name" value="Rcat_RBR_unk"/>
    <property type="match status" value="1"/>
</dbReference>
<evidence type="ECO:0000256" key="3">
    <source>
        <dbReference type="ARBA" id="ARBA00022737"/>
    </source>
</evidence>
<dbReference type="Proteomes" id="UP000076842">
    <property type="component" value="Unassembled WGS sequence"/>
</dbReference>
<proteinExistence type="predicted"/>
<dbReference type="Gene3D" id="3.30.40.10">
    <property type="entry name" value="Zinc/RING finger domain, C3HC4 (zinc finger)"/>
    <property type="match status" value="1"/>
</dbReference>
<keyword evidence="3" id="KW-0677">Repeat</keyword>
<dbReference type="SMART" id="SM00184">
    <property type="entry name" value="RING"/>
    <property type="match status" value="1"/>
</dbReference>
<dbReference type="PANTHER" id="PTHR11685">
    <property type="entry name" value="RBR FAMILY RING FINGER AND IBR DOMAIN-CONTAINING"/>
    <property type="match status" value="1"/>
</dbReference>
<protein>
    <recommendedName>
        <fullName evidence="12">RING-type domain-containing protein</fullName>
    </recommendedName>
</protein>
<evidence type="ECO:0008006" key="12">
    <source>
        <dbReference type="Google" id="ProtNLM"/>
    </source>
</evidence>
<dbReference type="InterPro" id="IPR013083">
    <property type="entry name" value="Znf_RING/FYVE/PHD"/>
</dbReference>
<dbReference type="InterPro" id="IPR001841">
    <property type="entry name" value="Znf_RING"/>
</dbReference>